<feature type="transmembrane region" description="Helical" evidence="8">
    <location>
        <begin position="446"/>
        <end position="463"/>
    </location>
</feature>
<feature type="compositionally biased region" description="Basic and acidic residues" evidence="7">
    <location>
        <begin position="53"/>
        <end position="63"/>
    </location>
</feature>
<evidence type="ECO:0000256" key="8">
    <source>
        <dbReference type="SAM" id="Phobius"/>
    </source>
</evidence>
<feature type="transmembrane region" description="Helical" evidence="8">
    <location>
        <begin position="161"/>
        <end position="181"/>
    </location>
</feature>
<feature type="region of interest" description="Disordered" evidence="7">
    <location>
        <begin position="53"/>
        <end position="75"/>
    </location>
</feature>
<keyword evidence="6 8" id="KW-0472">Membrane</keyword>
<feature type="transmembrane region" description="Helical" evidence="8">
    <location>
        <begin position="406"/>
        <end position="426"/>
    </location>
</feature>
<evidence type="ECO:0000259" key="10">
    <source>
        <dbReference type="Pfam" id="PF01699"/>
    </source>
</evidence>
<feature type="chain" id="PRO_5040797390" description="Sodium/calcium exchanger membrane region domain-containing protein" evidence="9">
    <location>
        <begin position="20"/>
        <end position="468"/>
    </location>
</feature>
<evidence type="ECO:0000256" key="5">
    <source>
        <dbReference type="ARBA" id="ARBA00022989"/>
    </source>
</evidence>
<protein>
    <recommendedName>
        <fullName evidence="10">Sodium/calcium exchanger membrane region domain-containing protein</fullName>
    </recommendedName>
</protein>
<comment type="subcellular location">
    <subcellularLocation>
        <location evidence="1">Membrane</location>
        <topology evidence="1">Multi-pass membrane protein</topology>
    </subcellularLocation>
</comment>
<feature type="transmembrane region" description="Helical" evidence="8">
    <location>
        <begin position="188"/>
        <end position="208"/>
    </location>
</feature>
<feature type="signal peptide" evidence="9">
    <location>
        <begin position="1"/>
        <end position="19"/>
    </location>
</feature>
<keyword evidence="3" id="KW-0050">Antiport</keyword>
<dbReference type="PANTHER" id="PTHR10846">
    <property type="entry name" value="SODIUM/POTASSIUM/CALCIUM EXCHANGER"/>
    <property type="match status" value="1"/>
</dbReference>
<gene>
    <name evidence="11" type="ORF">TrCOL_g8605</name>
</gene>
<dbReference type="OrthoDB" id="2127281at2759"/>
<comment type="similarity">
    <text evidence="2">Belongs to the Ca(2+):cation antiporter (CaCA) (TC 2.A.19) family. SLC24A subfamily.</text>
</comment>
<keyword evidence="9" id="KW-0732">Signal</keyword>
<dbReference type="AlphaFoldDB" id="A0A9W7GB68"/>
<sequence length="468" mass="50006">MRHPNRTRIALLFLGLALAALLNASAPASSVSTLHPSTQLQFLSPQTSRHLRKSGDEVAKSAEPEISETPSSHHHTKPHIKVLTLSFKILYTTFAAFFVFLGLAIICDDYLCPAIDIICENLNMSHDIAGATLLAFGSSAPEIFMNVAATASGKVSMSLPAILGSAIIAFGMIPSICSIAVGDMKLRTWAVVRDSVIYVVAVALMWNFLEDGVVDLRESFILSALYVVYLVIIFVPVCCSKATVDYSNITDAEGSTELDDEDEDKSNLLVSALSKFYEFAFSLTVPVQPEGSPNPSTCKAFISVLLSLVWVTALSSAALSVAEMAASVTGMSQTTAGATVLAFGAQIPDTFGSLSLAKAGQPGGAVANAIGSQVINVSLGVGAPFLCYNLFYKQSVHAGDDDGMRQLVTCLSVVILTFWVVMFPLLRWIQGTSHISESRLSRSGGLLLGFISVIMYCTFVFLQEEDTL</sequence>
<evidence type="ECO:0000256" key="4">
    <source>
        <dbReference type="ARBA" id="ARBA00022692"/>
    </source>
</evidence>
<organism evidence="11 12">
    <name type="scientific">Triparma columacea</name>
    <dbReference type="NCBI Taxonomy" id="722753"/>
    <lineage>
        <taxon>Eukaryota</taxon>
        <taxon>Sar</taxon>
        <taxon>Stramenopiles</taxon>
        <taxon>Ochrophyta</taxon>
        <taxon>Bolidophyceae</taxon>
        <taxon>Parmales</taxon>
        <taxon>Triparmaceae</taxon>
        <taxon>Triparma</taxon>
    </lineage>
</organism>
<feature type="transmembrane region" description="Helical" evidence="8">
    <location>
        <begin position="300"/>
        <end position="322"/>
    </location>
</feature>
<keyword evidence="5 8" id="KW-1133">Transmembrane helix</keyword>
<evidence type="ECO:0000256" key="6">
    <source>
        <dbReference type="ARBA" id="ARBA00023136"/>
    </source>
</evidence>
<feature type="transmembrane region" description="Helical" evidence="8">
    <location>
        <begin position="220"/>
        <end position="239"/>
    </location>
</feature>
<reference evidence="12" key="1">
    <citation type="journal article" date="2023" name="Commun. Biol.">
        <title>Genome analysis of Parmales, the sister group of diatoms, reveals the evolutionary specialization of diatoms from phago-mixotrophs to photoautotrophs.</title>
        <authorList>
            <person name="Ban H."/>
            <person name="Sato S."/>
            <person name="Yoshikawa S."/>
            <person name="Yamada K."/>
            <person name="Nakamura Y."/>
            <person name="Ichinomiya M."/>
            <person name="Sato N."/>
            <person name="Blanc-Mathieu R."/>
            <person name="Endo H."/>
            <person name="Kuwata A."/>
            <person name="Ogata H."/>
        </authorList>
    </citation>
    <scope>NUCLEOTIDE SEQUENCE [LARGE SCALE GENOMIC DNA]</scope>
</reference>
<dbReference type="InterPro" id="IPR044880">
    <property type="entry name" value="NCX_ion-bd_dom_sf"/>
</dbReference>
<feature type="domain" description="Sodium/calcium exchanger membrane region" evidence="10">
    <location>
        <begin position="94"/>
        <end position="234"/>
    </location>
</feature>
<dbReference type="Pfam" id="PF01699">
    <property type="entry name" value="Na_Ca_ex"/>
    <property type="match status" value="2"/>
</dbReference>
<evidence type="ECO:0000256" key="2">
    <source>
        <dbReference type="ARBA" id="ARBA00005364"/>
    </source>
</evidence>
<dbReference type="EMBL" id="BRYA01000090">
    <property type="protein sequence ID" value="GMI38687.1"/>
    <property type="molecule type" value="Genomic_DNA"/>
</dbReference>
<dbReference type="Proteomes" id="UP001165065">
    <property type="component" value="Unassembled WGS sequence"/>
</dbReference>
<keyword evidence="4 8" id="KW-0812">Transmembrane</keyword>
<dbReference type="InterPro" id="IPR004837">
    <property type="entry name" value="NaCa_Exmemb"/>
</dbReference>
<evidence type="ECO:0000256" key="9">
    <source>
        <dbReference type="SAM" id="SignalP"/>
    </source>
</evidence>
<dbReference type="GO" id="GO:0006874">
    <property type="term" value="P:intracellular calcium ion homeostasis"/>
    <property type="evidence" value="ECO:0007669"/>
    <property type="project" value="TreeGrafter"/>
</dbReference>
<dbReference type="GO" id="GO:0008273">
    <property type="term" value="F:calcium, potassium:sodium antiporter activity"/>
    <property type="evidence" value="ECO:0007669"/>
    <property type="project" value="TreeGrafter"/>
</dbReference>
<evidence type="ECO:0000256" key="1">
    <source>
        <dbReference type="ARBA" id="ARBA00004141"/>
    </source>
</evidence>
<feature type="transmembrane region" description="Helical" evidence="8">
    <location>
        <begin position="128"/>
        <end position="149"/>
    </location>
</feature>
<name>A0A9W7GB68_9STRA</name>
<dbReference type="GO" id="GO:0005886">
    <property type="term" value="C:plasma membrane"/>
    <property type="evidence" value="ECO:0007669"/>
    <property type="project" value="TreeGrafter"/>
</dbReference>
<comment type="caution">
    <text evidence="11">The sequence shown here is derived from an EMBL/GenBank/DDBJ whole genome shotgun (WGS) entry which is preliminary data.</text>
</comment>
<evidence type="ECO:0000313" key="11">
    <source>
        <dbReference type="EMBL" id="GMI38687.1"/>
    </source>
</evidence>
<feature type="domain" description="Sodium/calcium exchanger membrane region" evidence="10">
    <location>
        <begin position="300"/>
        <end position="463"/>
    </location>
</feature>
<evidence type="ECO:0000256" key="3">
    <source>
        <dbReference type="ARBA" id="ARBA00022449"/>
    </source>
</evidence>
<accession>A0A9W7GB68</accession>
<evidence type="ECO:0000313" key="12">
    <source>
        <dbReference type="Proteomes" id="UP001165065"/>
    </source>
</evidence>
<keyword evidence="3" id="KW-0813">Transport</keyword>
<dbReference type="GO" id="GO:0005262">
    <property type="term" value="F:calcium channel activity"/>
    <property type="evidence" value="ECO:0007669"/>
    <property type="project" value="TreeGrafter"/>
</dbReference>
<dbReference type="PANTHER" id="PTHR10846:SF73">
    <property type="entry name" value="SODIUM_CALCIUM EXCHANGER MEMBRANE REGION DOMAIN-CONTAINING PROTEIN"/>
    <property type="match status" value="1"/>
</dbReference>
<feature type="transmembrane region" description="Helical" evidence="8">
    <location>
        <begin position="89"/>
        <end position="107"/>
    </location>
</feature>
<proteinExistence type="inferred from homology"/>
<dbReference type="Gene3D" id="1.20.1420.30">
    <property type="entry name" value="NCX, central ion-binding region"/>
    <property type="match status" value="2"/>
</dbReference>
<dbReference type="InterPro" id="IPR004481">
    <property type="entry name" value="K/Na/Ca-exchanger"/>
</dbReference>
<evidence type="ECO:0000256" key="7">
    <source>
        <dbReference type="SAM" id="MobiDB-lite"/>
    </source>
</evidence>
<keyword evidence="12" id="KW-1185">Reference proteome</keyword>